<dbReference type="InterPro" id="IPR014284">
    <property type="entry name" value="RNA_pol_sigma-70_dom"/>
</dbReference>
<evidence type="ECO:0000256" key="3">
    <source>
        <dbReference type="ARBA" id="ARBA00023125"/>
    </source>
</evidence>
<feature type="domain" description="RNA polymerase sigma-70 region 4" evidence="5">
    <location>
        <begin position="302"/>
        <end position="345"/>
    </location>
</feature>
<reference evidence="6 7" key="1">
    <citation type="journal article" date="2020" name="ISME J.">
        <title>Comparative genomics reveals insights into cyanobacterial evolution and habitat adaptation.</title>
        <authorList>
            <person name="Chen M.Y."/>
            <person name="Teng W.K."/>
            <person name="Zhao L."/>
            <person name="Hu C.X."/>
            <person name="Zhou Y.K."/>
            <person name="Han B.P."/>
            <person name="Song L.R."/>
            <person name="Shu W.S."/>
        </authorList>
    </citation>
    <scope>NUCLEOTIDE SEQUENCE [LARGE SCALE GENOMIC DNA]</scope>
    <source>
        <strain evidence="6 7">FACHB-119</strain>
    </source>
</reference>
<keyword evidence="3" id="KW-0238">DNA-binding</keyword>
<keyword evidence="1" id="KW-0805">Transcription regulation</keyword>
<dbReference type="Proteomes" id="UP000661112">
    <property type="component" value="Unassembled WGS sequence"/>
</dbReference>
<gene>
    <name evidence="6" type="ORF">H6G83_15685</name>
</gene>
<evidence type="ECO:0000256" key="4">
    <source>
        <dbReference type="ARBA" id="ARBA00023163"/>
    </source>
</evidence>
<name>A0ABR8D6G5_9NOST</name>
<dbReference type="SUPFAM" id="SSF88659">
    <property type="entry name" value="Sigma3 and sigma4 domains of RNA polymerase sigma factors"/>
    <property type="match status" value="1"/>
</dbReference>
<keyword evidence="4" id="KW-0804">Transcription</keyword>
<comment type="caution">
    <text evidence="6">The sequence shown here is derived from an EMBL/GenBank/DDBJ whole genome shotgun (WGS) entry which is preliminary data.</text>
</comment>
<keyword evidence="7" id="KW-1185">Reference proteome</keyword>
<sequence>MQPRQSIIAIFSTFVQFDADRFSGWATESRLRRSIQTCLQHTPKETSEYFWALYWYKFWQLPETQSLAKQHLTAYLQEPCYWISQKTAASFVSTQYRLPDCFQVAIAQIDRVLKSFNPSQTSTLKNYASIIFGSVIRETLRQRQEIDICTDWGLLRKISQKRLHESLQNAVSLTEIPDYILAWNCFKTLYIPTKAANSRQLSRPDDTIWEAIAKAYNSQSNQPATAQTIEKWLLNAAKAVRNYLYPTSDSLNLAKGEDDTYELLDHLPATQQPSLIQEIIAQEEEQARNSQQAQIHQVLVEAIAQLAAQLQQILHLYYQKKLNQDSIAQKLDIKQYTVSRRLTKAKETLLKSVASWSRDTLHISLTSDILKAMSSLIEDWLQNYYDDSNTNSP</sequence>
<dbReference type="InterPro" id="IPR007630">
    <property type="entry name" value="RNA_pol_sigma70_r4"/>
</dbReference>
<protein>
    <submittedName>
        <fullName evidence="6">Sigma-70 family RNA polymerase sigma factor</fullName>
    </submittedName>
</protein>
<evidence type="ECO:0000259" key="5">
    <source>
        <dbReference type="Pfam" id="PF04545"/>
    </source>
</evidence>
<dbReference type="Gene3D" id="1.10.10.60">
    <property type="entry name" value="Homeodomain-like"/>
    <property type="match status" value="1"/>
</dbReference>
<evidence type="ECO:0000313" key="6">
    <source>
        <dbReference type="EMBL" id="MBD2502033.1"/>
    </source>
</evidence>
<dbReference type="EMBL" id="JACJSG010000019">
    <property type="protein sequence ID" value="MBD2502033.1"/>
    <property type="molecule type" value="Genomic_DNA"/>
</dbReference>
<accession>A0ABR8D6G5</accession>
<evidence type="ECO:0000256" key="2">
    <source>
        <dbReference type="ARBA" id="ARBA00023082"/>
    </source>
</evidence>
<dbReference type="InterPro" id="IPR013324">
    <property type="entry name" value="RNA_pol_sigma_r3/r4-like"/>
</dbReference>
<dbReference type="NCBIfam" id="TIGR02937">
    <property type="entry name" value="sigma70-ECF"/>
    <property type="match status" value="1"/>
</dbReference>
<dbReference type="Pfam" id="PF04545">
    <property type="entry name" value="Sigma70_r4"/>
    <property type="match status" value="1"/>
</dbReference>
<evidence type="ECO:0000256" key="1">
    <source>
        <dbReference type="ARBA" id="ARBA00023015"/>
    </source>
</evidence>
<proteinExistence type="predicted"/>
<keyword evidence="2" id="KW-0731">Sigma factor</keyword>
<dbReference type="PANTHER" id="PTHR30385">
    <property type="entry name" value="SIGMA FACTOR F FLAGELLAR"/>
    <property type="match status" value="1"/>
</dbReference>
<dbReference type="PANTHER" id="PTHR30385:SF7">
    <property type="entry name" value="RNA POLYMERASE SIGMA FACTOR FLIA"/>
    <property type="match status" value="1"/>
</dbReference>
<dbReference type="RefSeq" id="WP_190473873.1">
    <property type="nucleotide sequence ID" value="NZ_JACJSG010000019.1"/>
</dbReference>
<organism evidence="6 7">
    <name type="scientific">Anabaena azotica FACHB-119</name>
    <dbReference type="NCBI Taxonomy" id="947527"/>
    <lineage>
        <taxon>Bacteria</taxon>
        <taxon>Bacillati</taxon>
        <taxon>Cyanobacteriota</taxon>
        <taxon>Cyanophyceae</taxon>
        <taxon>Nostocales</taxon>
        <taxon>Nostocaceae</taxon>
        <taxon>Anabaena</taxon>
        <taxon>Anabaena azotica</taxon>
    </lineage>
</organism>
<evidence type="ECO:0000313" key="7">
    <source>
        <dbReference type="Proteomes" id="UP000661112"/>
    </source>
</evidence>